<gene>
    <name evidence="6" type="ORF">AMETH_2255</name>
</gene>
<evidence type="ECO:0000256" key="1">
    <source>
        <dbReference type="ARBA" id="ARBA00022679"/>
    </source>
</evidence>
<evidence type="ECO:0000256" key="2">
    <source>
        <dbReference type="ARBA" id="ARBA00022777"/>
    </source>
</evidence>
<evidence type="ECO:0000313" key="7">
    <source>
        <dbReference type="Proteomes" id="UP000062973"/>
    </source>
</evidence>
<dbReference type="SUPFAM" id="SSF55781">
    <property type="entry name" value="GAF domain-like"/>
    <property type="match status" value="1"/>
</dbReference>
<keyword evidence="4" id="KW-0804">Transcription</keyword>
<evidence type="ECO:0000259" key="5">
    <source>
        <dbReference type="PROSITE" id="PS50921"/>
    </source>
</evidence>
<dbReference type="RefSeq" id="WP_017981559.1">
    <property type="nucleotide sequence ID" value="NZ_AQUL01000001.1"/>
</dbReference>
<feature type="domain" description="ANTAR" evidence="5">
    <location>
        <begin position="170"/>
        <end position="231"/>
    </location>
</feature>
<dbReference type="STRING" id="1068978.AMETH_2255"/>
<dbReference type="InterPro" id="IPR003018">
    <property type="entry name" value="GAF"/>
</dbReference>
<dbReference type="AlphaFoldDB" id="A0A076MXC1"/>
<dbReference type="PIRSF" id="PIRSF036625">
    <property type="entry name" value="GAF_ANTAR"/>
    <property type="match status" value="1"/>
</dbReference>
<proteinExistence type="predicted"/>
<dbReference type="Gene3D" id="1.10.10.10">
    <property type="entry name" value="Winged helix-like DNA-binding domain superfamily/Winged helix DNA-binding domain"/>
    <property type="match status" value="1"/>
</dbReference>
<dbReference type="InterPro" id="IPR011006">
    <property type="entry name" value="CheY-like_superfamily"/>
</dbReference>
<dbReference type="Gene3D" id="3.30.450.40">
    <property type="match status" value="1"/>
</dbReference>
<sequence>MSESLLSAPAVLTIAQELAEIGRLVDDDDVTSTLSRYVARACALLPGCDRAAITVRTAAGTAEVLAAAGKPLPEPPSDGSGPDPVIEAVTYREPRRVDDTATDERWPAYSAHLRRHGFGSALTLPLPGAESGAAFSVLSAERGRFGDDSHDLALLFTLHAGVAFDNSALYHDNIRLLGHVQTALRTRTVIAQAQGLLMHHDHETAHEALAALKRMSQQRNVKLRDVAAALVTAHHGGRLAEVLESR</sequence>
<dbReference type="GO" id="GO:0003723">
    <property type="term" value="F:RNA binding"/>
    <property type="evidence" value="ECO:0007669"/>
    <property type="project" value="InterPro"/>
</dbReference>
<keyword evidence="1" id="KW-0808">Transferase</keyword>
<dbReference type="Pfam" id="PF01590">
    <property type="entry name" value="GAF"/>
    <property type="match status" value="1"/>
</dbReference>
<keyword evidence="2" id="KW-0418">Kinase</keyword>
<dbReference type="SUPFAM" id="SSF52172">
    <property type="entry name" value="CheY-like"/>
    <property type="match status" value="1"/>
</dbReference>
<dbReference type="eggNOG" id="COG3707">
    <property type="taxonomic scope" value="Bacteria"/>
</dbReference>
<dbReference type="Pfam" id="PF03861">
    <property type="entry name" value="ANTAR"/>
    <property type="match status" value="1"/>
</dbReference>
<dbReference type="InterPro" id="IPR036388">
    <property type="entry name" value="WH-like_DNA-bd_sf"/>
</dbReference>
<protein>
    <submittedName>
        <fullName evidence="6">ANTAR domain-containing protein</fullName>
    </submittedName>
</protein>
<reference evidence="6 7" key="1">
    <citation type="submission" date="2014-07" db="EMBL/GenBank/DDBJ databases">
        <title>Whole Genome Sequence of the Amycolatopsis methanolica 239.</title>
        <authorList>
            <person name="Tang B."/>
        </authorList>
    </citation>
    <scope>NUCLEOTIDE SEQUENCE [LARGE SCALE GENOMIC DNA]</scope>
    <source>
        <strain evidence="6 7">239</strain>
    </source>
</reference>
<evidence type="ECO:0000256" key="4">
    <source>
        <dbReference type="ARBA" id="ARBA00023163"/>
    </source>
</evidence>
<accession>A0A076MXC1</accession>
<dbReference type="SMART" id="SM00065">
    <property type="entry name" value="GAF"/>
    <property type="match status" value="1"/>
</dbReference>
<dbReference type="OrthoDB" id="4629915at2"/>
<dbReference type="InterPro" id="IPR005561">
    <property type="entry name" value="ANTAR"/>
</dbReference>
<keyword evidence="3" id="KW-0805">Transcription regulation</keyword>
<dbReference type="InterPro" id="IPR029016">
    <property type="entry name" value="GAF-like_dom_sf"/>
</dbReference>
<dbReference type="PROSITE" id="PS50921">
    <property type="entry name" value="ANTAR"/>
    <property type="match status" value="1"/>
</dbReference>
<dbReference type="KEGG" id="amq:AMETH_2255"/>
<keyword evidence="7" id="KW-1185">Reference proteome</keyword>
<dbReference type="PATRIC" id="fig|1068978.7.peg.2398"/>
<dbReference type="Proteomes" id="UP000062973">
    <property type="component" value="Chromosome"/>
</dbReference>
<evidence type="ECO:0000256" key="3">
    <source>
        <dbReference type="ARBA" id="ARBA00023015"/>
    </source>
</evidence>
<organism evidence="6 7">
    <name type="scientific">Amycolatopsis methanolica 239</name>
    <dbReference type="NCBI Taxonomy" id="1068978"/>
    <lineage>
        <taxon>Bacteria</taxon>
        <taxon>Bacillati</taxon>
        <taxon>Actinomycetota</taxon>
        <taxon>Actinomycetes</taxon>
        <taxon>Pseudonocardiales</taxon>
        <taxon>Pseudonocardiaceae</taxon>
        <taxon>Amycolatopsis</taxon>
        <taxon>Amycolatopsis methanolica group</taxon>
    </lineage>
</organism>
<dbReference type="EMBL" id="CP009110">
    <property type="protein sequence ID" value="AIJ22347.1"/>
    <property type="molecule type" value="Genomic_DNA"/>
</dbReference>
<dbReference type="HOGENOM" id="CLU_074354_2_0_11"/>
<evidence type="ECO:0000313" key="6">
    <source>
        <dbReference type="EMBL" id="AIJ22347.1"/>
    </source>
</evidence>
<dbReference type="InterPro" id="IPR012074">
    <property type="entry name" value="GAF_ANTAR"/>
</dbReference>
<dbReference type="SMART" id="SM01012">
    <property type="entry name" value="ANTAR"/>
    <property type="match status" value="1"/>
</dbReference>
<name>A0A076MXC1_AMYME</name>
<dbReference type="GO" id="GO:0016301">
    <property type="term" value="F:kinase activity"/>
    <property type="evidence" value="ECO:0007669"/>
    <property type="project" value="UniProtKB-KW"/>
</dbReference>